<dbReference type="AlphaFoldDB" id="A0A1X2YQT6"/>
<evidence type="ECO:0000313" key="2">
    <source>
        <dbReference type="EMBL" id="OSG84528.1"/>
    </source>
</evidence>
<feature type="transmembrane region" description="Helical" evidence="1">
    <location>
        <begin position="20"/>
        <end position="40"/>
    </location>
</feature>
<organism evidence="2 3">
    <name type="scientific">Bifidobacterium adolescentis</name>
    <dbReference type="NCBI Taxonomy" id="1680"/>
    <lineage>
        <taxon>Bacteria</taxon>
        <taxon>Bacillati</taxon>
        <taxon>Actinomycetota</taxon>
        <taxon>Actinomycetes</taxon>
        <taxon>Bifidobacteriales</taxon>
        <taxon>Bifidobacteriaceae</taxon>
        <taxon>Bifidobacterium</taxon>
    </lineage>
</organism>
<keyword evidence="1" id="KW-1133">Transmembrane helix</keyword>
<dbReference type="Proteomes" id="UP000193377">
    <property type="component" value="Unassembled WGS sequence"/>
</dbReference>
<comment type="caution">
    <text evidence="2">The sequence shown here is derived from an EMBL/GenBank/DDBJ whole genome shotgun (WGS) entry which is preliminary data.</text>
</comment>
<accession>A0A1X2YQT6</accession>
<keyword evidence="1" id="KW-0812">Transmembrane</keyword>
<reference evidence="2 3" key="1">
    <citation type="journal article" date="2016" name="Sci. Rep.">
        <title>Evaluation of genetic diversity among strains of the human gut commensal Bifidobacterium adolescentis.</title>
        <authorList>
            <person name="Duranti S."/>
            <person name="Milani C."/>
            <person name="Lugli G.A."/>
            <person name="Mancabelli L."/>
            <person name="Turroni F."/>
            <person name="Ferrario C."/>
            <person name="Mangifesta M."/>
            <person name="Viappiani A."/>
            <person name="Sanchez B."/>
            <person name="Margolles A."/>
            <person name="van Sinderen D."/>
            <person name="Ventura M."/>
        </authorList>
    </citation>
    <scope>NUCLEOTIDE SEQUENCE [LARGE SCALE GENOMIC DNA]</scope>
    <source>
        <strain evidence="2 3">487B</strain>
    </source>
</reference>
<gene>
    <name evidence="2" type="ORF">B0487_2192</name>
</gene>
<name>A0A1X2YQT6_BIFAD</name>
<dbReference type="EMBL" id="LNKD01000009">
    <property type="protein sequence ID" value="OSG84528.1"/>
    <property type="molecule type" value="Genomic_DNA"/>
</dbReference>
<evidence type="ECO:0000313" key="3">
    <source>
        <dbReference type="Proteomes" id="UP000193377"/>
    </source>
</evidence>
<evidence type="ECO:0000256" key="1">
    <source>
        <dbReference type="SAM" id="Phobius"/>
    </source>
</evidence>
<keyword evidence="1" id="KW-0472">Membrane</keyword>
<sequence length="180" mass="19806">MTADFSAWQEVADQASTGDFVISSLIVVSIIALVAGAFAVNKGRILVSIVSVLVFFLSFVTATTVKMPKAPSLNQSLKYVYGLSDIECKHKEYSDTDETIPTTKGILHSTRRGEYTVDSMKDIENGVDAECSVYTKDDKHVNVVIHKTNNGNYCIYNQTDGKPLPLKHKKAPTKLSELEK</sequence>
<dbReference type="RefSeq" id="WP_085393622.1">
    <property type="nucleotide sequence ID" value="NZ_LNKD01000009.1"/>
</dbReference>
<feature type="transmembrane region" description="Helical" evidence="1">
    <location>
        <begin position="45"/>
        <end position="65"/>
    </location>
</feature>
<protein>
    <submittedName>
        <fullName evidence="2">Uncharacterized protein</fullName>
    </submittedName>
</protein>
<proteinExistence type="predicted"/>